<dbReference type="Proteomes" id="UP001230978">
    <property type="component" value="Chromosome"/>
</dbReference>
<keyword evidence="2" id="KW-0378">Hydrolase</keyword>
<dbReference type="Pfam" id="PF00561">
    <property type="entry name" value="Abhydrolase_1"/>
    <property type="match status" value="1"/>
</dbReference>
<dbReference type="InterPro" id="IPR026968">
    <property type="entry name" value="PcaD/CatD"/>
</dbReference>
<dbReference type="Gene3D" id="3.40.50.1820">
    <property type="entry name" value="alpha/beta hydrolase"/>
    <property type="match status" value="1"/>
</dbReference>
<dbReference type="InterPro" id="IPR050471">
    <property type="entry name" value="AB_hydrolase"/>
</dbReference>
<dbReference type="InterPro" id="IPR000073">
    <property type="entry name" value="AB_hydrolase_1"/>
</dbReference>
<dbReference type="NCBIfam" id="TIGR02427">
    <property type="entry name" value="protocat_pcaD"/>
    <property type="match status" value="1"/>
</dbReference>
<dbReference type="EMBL" id="CP124535">
    <property type="protein sequence ID" value="WGV15012.1"/>
    <property type="molecule type" value="Genomic_DNA"/>
</dbReference>
<dbReference type="InterPro" id="IPR029058">
    <property type="entry name" value="AB_hydrolase_fold"/>
</dbReference>
<gene>
    <name evidence="2" type="primary">pcaD</name>
    <name evidence="2" type="ORF">QF092_12015</name>
</gene>
<evidence type="ECO:0000259" key="1">
    <source>
        <dbReference type="Pfam" id="PF00561"/>
    </source>
</evidence>
<reference evidence="2 3" key="1">
    <citation type="submission" date="2023-04" db="EMBL/GenBank/DDBJ databases">
        <title>YMD61, complete Genome.</title>
        <authorList>
            <person name="Zhang J."/>
        </authorList>
    </citation>
    <scope>NUCLEOTIDE SEQUENCE [LARGE SCALE GENOMIC DNA]</scope>
    <source>
        <strain evidence="2 3">YMD61</strain>
    </source>
</reference>
<evidence type="ECO:0000313" key="3">
    <source>
        <dbReference type="Proteomes" id="UP001230978"/>
    </source>
</evidence>
<dbReference type="SUPFAM" id="SSF53474">
    <property type="entry name" value="alpha/beta-Hydrolases"/>
    <property type="match status" value="1"/>
</dbReference>
<dbReference type="PANTHER" id="PTHR43433:SF5">
    <property type="entry name" value="AB HYDROLASE-1 DOMAIN-CONTAINING PROTEIN"/>
    <property type="match status" value="1"/>
</dbReference>
<protein>
    <submittedName>
        <fullName evidence="2">3-oxoadipate enol-lactonase</fullName>
        <ecNumber evidence="2">3.1.1.24</ecNumber>
    </submittedName>
</protein>
<dbReference type="PANTHER" id="PTHR43433">
    <property type="entry name" value="HYDROLASE, ALPHA/BETA FOLD FAMILY PROTEIN"/>
    <property type="match status" value="1"/>
</dbReference>
<dbReference type="PRINTS" id="PR00111">
    <property type="entry name" value="ABHYDROLASE"/>
</dbReference>
<proteinExistence type="predicted"/>
<dbReference type="EC" id="3.1.1.24" evidence="2"/>
<organism evidence="2 3">
    <name type="scientific">Fuscovulum ytuae</name>
    <dbReference type="NCBI Taxonomy" id="3042299"/>
    <lineage>
        <taxon>Bacteria</taxon>
        <taxon>Pseudomonadati</taxon>
        <taxon>Pseudomonadota</taxon>
        <taxon>Alphaproteobacteria</taxon>
        <taxon>Rhodobacterales</taxon>
        <taxon>Paracoccaceae</taxon>
        <taxon>Fuscovulum</taxon>
    </lineage>
</organism>
<dbReference type="GO" id="GO:0047570">
    <property type="term" value="F:3-oxoadipate enol-lactonase activity"/>
    <property type="evidence" value="ECO:0007669"/>
    <property type="project" value="UniProtKB-EC"/>
</dbReference>
<feature type="domain" description="AB hydrolase-1" evidence="1">
    <location>
        <begin position="23"/>
        <end position="244"/>
    </location>
</feature>
<dbReference type="RefSeq" id="WP_281464143.1">
    <property type="nucleotide sequence ID" value="NZ_CP124535.1"/>
</dbReference>
<name>A0ABY8Q407_9RHOB</name>
<sequence length="259" mass="27486">MSVLMRPWGHLHYRLRGPDAGLPVILLNSLGTDLRMWEGVADRLPDLRLIGMDKRGHGLSATPTDVWTLDDLAGDALALMDHLGVDRAVVAGCSIGGMIAQRMATLAPSRIAGLFLSNTAMKVGTDESWAARIAGITEQGLRGMAAQIMDRWFAPAFRASDEAKAWETMLMRGDNAGYIGACRVLAAADLRTTSPAIACPVLLVGGTTDASTPEELVRATAVAINGARVEIIQGSGHIPAIDNPDITARLLADFHRGLA</sequence>
<accession>A0ABY8Q407</accession>
<evidence type="ECO:0000313" key="2">
    <source>
        <dbReference type="EMBL" id="WGV15012.1"/>
    </source>
</evidence>
<keyword evidence="3" id="KW-1185">Reference proteome</keyword>